<accession>A0A7J8SE88</accession>
<dbReference type="InterPro" id="IPR011839">
    <property type="entry name" value="Pullul_strch"/>
</dbReference>
<dbReference type="GO" id="GO:0005975">
    <property type="term" value="P:carbohydrate metabolic process"/>
    <property type="evidence" value="ECO:0007669"/>
    <property type="project" value="InterPro"/>
</dbReference>
<feature type="domain" description="Glycoside hydrolase family 13 N-terminal" evidence="2">
    <location>
        <begin position="198"/>
        <end position="283"/>
    </location>
</feature>
<dbReference type="InterPro" id="IPR024561">
    <property type="entry name" value="Pullul_strch_C"/>
</dbReference>
<dbReference type="EMBL" id="JABFAC010000009">
    <property type="protein sequence ID" value="MBA0624381.1"/>
    <property type="molecule type" value="Genomic_DNA"/>
</dbReference>
<dbReference type="Pfam" id="PF17967">
    <property type="entry name" value="Pullulanase_N2"/>
    <property type="match status" value="1"/>
</dbReference>
<dbReference type="Proteomes" id="UP000593561">
    <property type="component" value="Unassembled WGS sequence"/>
</dbReference>
<dbReference type="NCBIfam" id="TIGR02103">
    <property type="entry name" value="pullul_strch"/>
    <property type="match status" value="1"/>
</dbReference>
<dbReference type="GO" id="GO:0051060">
    <property type="term" value="F:pullulanase activity"/>
    <property type="evidence" value="ECO:0007669"/>
    <property type="project" value="InterPro"/>
</dbReference>
<dbReference type="PANTHER" id="PTHR43002">
    <property type="entry name" value="GLYCOGEN DEBRANCHING ENZYME"/>
    <property type="match status" value="1"/>
</dbReference>
<gene>
    <name evidence="5" type="ORF">Godav_009750</name>
</gene>
<dbReference type="Gene3D" id="3.20.20.80">
    <property type="entry name" value="Glycosidases"/>
    <property type="match status" value="2"/>
</dbReference>
<dbReference type="Gene3D" id="2.60.40.1130">
    <property type="entry name" value="Rab geranylgeranyltransferase alpha-subunit, insert domain"/>
    <property type="match status" value="1"/>
</dbReference>
<feature type="domain" description="Alpha-1,6-glucosidases pullulanase-type C-terminal" evidence="3">
    <location>
        <begin position="948"/>
        <end position="1010"/>
    </location>
</feature>
<proteinExistence type="inferred from homology"/>
<dbReference type="InterPro" id="IPR013783">
    <property type="entry name" value="Ig-like_fold"/>
</dbReference>
<dbReference type="Gene3D" id="2.60.40.1180">
    <property type="entry name" value="Golgi alpha-mannosidase II"/>
    <property type="match status" value="1"/>
</dbReference>
<evidence type="ECO:0000256" key="1">
    <source>
        <dbReference type="ARBA" id="ARBA00008061"/>
    </source>
</evidence>
<dbReference type="InterPro" id="IPR013780">
    <property type="entry name" value="Glyco_hydro_b"/>
</dbReference>
<protein>
    <recommendedName>
        <fullName evidence="7">Glycosyl hydrolase family 13 catalytic domain-containing protein</fullName>
    </recommendedName>
</protein>
<dbReference type="SUPFAM" id="SSF51011">
    <property type="entry name" value="Glycosyl hydrolase domain"/>
    <property type="match status" value="1"/>
</dbReference>
<evidence type="ECO:0000259" key="3">
    <source>
        <dbReference type="Pfam" id="PF11852"/>
    </source>
</evidence>
<dbReference type="InterPro" id="IPR017853">
    <property type="entry name" value="GH"/>
</dbReference>
<dbReference type="InterPro" id="IPR014756">
    <property type="entry name" value="Ig_E-set"/>
</dbReference>
<dbReference type="InterPro" id="IPR040671">
    <property type="entry name" value="Pullulanase_N2"/>
</dbReference>
<comment type="similarity">
    <text evidence="1">Belongs to the glycosyl hydrolase 13 family.</text>
</comment>
<dbReference type="Pfam" id="PF11852">
    <property type="entry name" value="Pullul_strch_C"/>
    <property type="match status" value="2"/>
</dbReference>
<dbReference type="AlphaFoldDB" id="A0A7J8SE88"/>
<dbReference type="CDD" id="cd11341">
    <property type="entry name" value="AmyAc_Pullulanase_LD-like"/>
    <property type="match status" value="1"/>
</dbReference>
<dbReference type="InterPro" id="IPR004193">
    <property type="entry name" value="Glyco_hydro_13_N"/>
</dbReference>
<dbReference type="SUPFAM" id="SSF51445">
    <property type="entry name" value="(Trans)glycosidases"/>
    <property type="match status" value="2"/>
</dbReference>
<dbReference type="CDD" id="cd02860">
    <property type="entry name" value="E_set_Pullulanase"/>
    <property type="match status" value="1"/>
</dbReference>
<sequence length="1207" mass="135555">MVDVLRVPFPVLQSSPSLSFKPRLCPLIPPSRRLHLKSNSLLFPLFSSSPSFFKLPLRCSSSSMPLQLSSLSQDSLLYSRAYWVTKTIIAWNVAVVEGSCYLYASKVAALSVTDNGIQGHDLEIKLEEDRSGLPPNVIEKFPHIRDYRAFKLPPVLDAKNLVKCQLAVAEFNSQGKCRNATGLQLPGVLDELFSYDGPLGAFYSAEAVSLCLWAPTAQAVYAHIYKDPVGGSPLEIIPLEETNGVWSTKGPKSWEGCYYMYEVSVYHPSTLHIEKCYANDPYARGRLSADGKRTLFVNLHADDLKPEGWDELADMKPDILSFSDISIYELHIRDFSANDDTVNADFRGGYMAFTLKDSAGVLHLKKLSKAGITHVHLLPTFQFAAVDDEKENWKYVGKRETKAFPRVDEKEAFVYQQLIKFLVVLAANLFNTNSIADSKILEKLPPDSAEQQEKITAIQDDDAYNWGYNPVLWGVPKGSYSSDPNGPCRIVEFRKMIQALTHIGLRVVLDVVYNHLHANGPFDKDSVLDKIVPGYYLRRNTDGFIENSTCVNNTASEHYMVERLIIDDLLSWAINYKVDGFRFDLMGHIMKRTMVKAKDALCSLTKERDGVDGSRIYIFSMYLGVPKILSFFPSSYAWGILVGNLLIYRYGEGWDFGEVAKNGRGINASQFNICGTGIGSFNDRIRDAMLGGSPFGPPLQQGFVTGLLLEPNGHDHGTKDVEKAMLASAKDHIQVGLAANLRGFVLTDFEGKERKGSEVLCYGGTPVGYAFCPTETWLAHPNLQRDPMKWKSKGVLDEGSLNMLQDIDRTAIPCYYQLFLVLQWEILNLLVEVSYSVTITSYKISMVKEWGYSDRVMETLDLDRDQKFFVDQIHVMANLVMVNYVSAHDNETLFDIISLKTPVGISVEDRCRMNHFATSIIALTQGIPFFHAGDEMLRSKSLDRDSYNSGDWFNRIQPRLADPSFKPQRSHILAAVENFTDVLCIRYSSPLFRLRTANAIQDTVLFVNCTKRLTVLGQTKVNYIFVDNQTELVNAAWSFGLDAASMVLYALYLDLCFVYLVLLDVGFPFLLSIQLPFVTLRTHHSETEDQRLLPPERVRFHNTGPSWVPGFIVMSIEDGNEGIPGLSQLDPIFSYIVVVFNACPTEESFSSPTLRGRTLQLHPIQVTSTDETVKKSSYEASTGCFTVPARTTSVFVEPRKILRSLWC</sequence>
<evidence type="ECO:0000259" key="4">
    <source>
        <dbReference type="Pfam" id="PF17967"/>
    </source>
</evidence>
<reference evidence="5 6" key="1">
    <citation type="journal article" date="2019" name="Genome Biol. Evol.">
        <title>Insights into the evolution of the New World diploid cottons (Gossypium, subgenus Houzingenia) based on genome sequencing.</title>
        <authorList>
            <person name="Grover C.E."/>
            <person name="Arick M.A. 2nd"/>
            <person name="Thrash A."/>
            <person name="Conover J.L."/>
            <person name="Sanders W.S."/>
            <person name="Peterson D.G."/>
            <person name="Frelichowski J.E."/>
            <person name="Scheffler J.A."/>
            <person name="Scheffler B.E."/>
            <person name="Wendel J.F."/>
        </authorList>
    </citation>
    <scope>NUCLEOTIDE SEQUENCE [LARGE SCALE GENOMIC DNA]</scope>
    <source>
        <strain evidence="5">27</strain>
        <tissue evidence="5">Leaf</tissue>
    </source>
</reference>
<feature type="domain" description="Alpha-1,6-glucosidases pullulanase-type C-terminal" evidence="3">
    <location>
        <begin position="1096"/>
        <end position="1197"/>
    </location>
</feature>
<keyword evidence="6" id="KW-1185">Reference proteome</keyword>
<dbReference type="SUPFAM" id="SSF81296">
    <property type="entry name" value="E set domains"/>
    <property type="match status" value="2"/>
</dbReference>
<dbReference type="Gene3D" id="2.60.40.10">
    <property type="entry name" value="Immunoglobulins"/>
    <property type="match status" value="1"/>
</dbReference>
<comment type="caution">
    <text evidence="5">The sequence shown here is derived from an EMBL/GenBank/DDBJ whole genome shotgun (WGS) entry which is preliminary data.</text>
</comment>
<dbReference type="Pfam" id="PF02922">
    <property type="entry name" value="CBM_48"/>
    <property type="match status" value="1"/>
</dbReference>
<evidence type="ECO:0000259" key="2">
    <source>
        <dbReference type="Pfam" id="PF02922"/>
    </source>
</evidence>
<evidence type="ECO:0000313" key="5">
    <source>
        <dbReference type="EMBL" id="MBA0624381.1"/>
    </source>
</evidence>
<name>A0A7J8SE88_GOSDV</name>
<organism evidence="5 6">
    <name type="scientific">Gossypium davidsonii</name>
    <name type="common">Davidson's cotton</name>
    <name type="synonym">Gossypium klotzschianum subsp. davidsonii</name>
    <dbReference type="NCBI Taxonomy" id="34287"/>
    <lineage>
        <taxon>Eukaryota</taxon>
        <taxon>Viridiplantae</taxon>
        <taxon>Streptophyta</taxon>
        <taxon>Embryophyta</taxon>
        <taxon>Tracheophyta</taxon>
        <taxon>Spermatophyta</taxon>
        <taxon>Magnoliopsida</taxon>
        <taxon>eudicotyledons</taxon>
        <taxon>Gunneridae</taxon>
        <taxon>Pentapetalae</taxon>
        <taxon>rosids</taxon>
        <taxon>malvids</taxon>
        <taxon>Malvales</taxon>
        <taxon>Malvaceae</taxon>
        <taxon>Malvoideae</taxon>
        <taxon>Gossypium</taxon>
    </lineage>
</organism>
<evidence type="ECO:0000313" key="6">
    <source>
        <dbReference type="Proteomes" id="UP000593561"/>
    </source>
</evidence>
<evidence type="ECO:0008006" key="7">
    <source>
        <dbReference type="Google" id="ProtNLM"/>
    </source>
</evidence>
<feature type="domain" description="Pullulanase N2" evidence="4">
    <location>
        <begin position="79"/>
        <end position="191"/>
    </location>
</feature>